<accession>A0A8X6KMC4</accession>
<dbReference type="Proteomes" id="UP000887116">
    <property type="component" value="Unassembled WGS sequence"/>
</dbReference>
<evidence type="ECO:0000313" key="1">
    <source>
        <dbReference type="EMBL" id="GFQ76233.1"/>
    </source>
</evidence>
<sequence length="88" mass="9919">MTTYTLYELADLALITPERGAVNFNTLHLLLRRILKETGIGKRTVKYKSPDADAFLRKLLEGGEISSSDLEASSEEFLESDEAPCEYY</sequence>
<reference evidence="1" key="1">
    <citation type="submission" date="2020-07" db="EMBL/GenBank/DDBJ databases">
        <title>Multicomponent nature underlies the extraordinary mechanical properties of spider dragline silk.</title>
        <authorList>
            <person name="Kono N."/>
            <person name="Nakamura H."/>
            <person name="Mori M."/>
            <person name="Yoshida Y."/>
            <person name="Ohtoshi R."/>
            <person name="Malay A.D."/>
            <person name="Moran D.A.P."/>
            <person name="Tomita M."/>
            <person name="Numata K."/>
            <person name="Arakawa K."/>
        </authorList>
    </citation>
    <scope>NUCLEOTIDE SEQUENCE</scope>
</reference>
<dbReference type="OrthoDB" id="6437215at2759"/>
<comment type="caution">
    <text evidence="1">The sequence shown here is derived from an EMBL/GenBank/DDBJ whole genome shotgun (WGS) entry which is preliminary data.</text>
</comment>
<dbReference type="AlphaFoldDB" id="A0A8X6KMC4"/>
<dbReference type="EMBL" id="BMAO01031599">
    <property type="protein sequence ID" value="GFQ76233.1"/>
    <property type="molecule type" value="Genomic_DNA"/>
</dbReference>
<name>A0A8X6KMC4_TRICU</name>
<proteinExistence type="predicted"/>
<organism evidence="1 2">
    <name type="scientific">Trichonephila clavata</name>
    <name type="common">Joro spider</name>
    <name type="synonym">Nephila clavata</name>
    <dbReference type="NCBI Taxonomy" id="2740835"/>
    <lineage>
        <taxon>Eukaryota</taxon>
        <taxon>Metazoa</taxon>
        <taxon>Ecdysozoa</taxon>
        <taxon>Arthropoda</taxon>
        <taxon>Chelicerata</taxon>
        <taxon>Arachnida</taxon>
        <taxon>Araneae</taxon>
        <taxon>Araneomorphae</taxon>
        <taxon>Entelegynae</taxon>
        <taxon>Araneoidea</taxon>
        <taxon>Nephilidae</taxon>
        <taxon>Trichonephila</taxon>
    </lineage>
</organism>
<evidence type="ECO:0000313" key="2">
    <source>
        <dbReference type="Proteomes" id="UP000887116"/>
    </source>
</evidence>
<gene>
    <name evidence="1" type="primary">NCL1_42887</name>
    <name evidence="1" type="ORF">TNCT_4351</name>
</gene>
<protein>
    <submittedName>
        <fullName evidence="1">Uncharacterized protein</fullName>
    </submittedName>
</protein>
<keyword evidence="2" id="KW-1185">Reference proteome</keyword>